<dbReference type="InterPro" id="IPR057326">
    <property type="entry name" value="KR_dom"/>
</dbReference>
<dbReference type="PANTHER" id="PTHR42760:SF133">
    <property type="entry name" value="3-OXOACYL-[ACYL-CARRIER-PROTEIN] REDUCTASE"/>
    <property type="match status" value="1"/>
</dbReference>
<dbReference type="InterPro" id="IPR002347">
    <property type="entry name" value="SDR_fam"/>
</dbReference>
<dbReference type="PRINTS" id="PR00081">
    <property type="entry name" value="GDHRDH"/>
</dbReference>
<dbReference type="CDD" id="cd05233">
    <property type="entry name" value="SDR_c"/>
    <property type="match status" value="1"/>
</dbReference>
<dbReference type="Proteomes" id="UP000277498">
    <property type="component" value="Unassembled WGS sequence"/>
</dbReference>
<protein>
    <submittedName>
        <fullName evidence="4">3-oxoacyl-[acyl-carrier-protein] reductase FabG1</fullName>
        <ecNumber evidence="4">1.1.1.100</ecNumber>
    </submittedName>
</protein>
<dbReference type="EMBL" id="UXAW01000029">
    <property type="protein sequence ID" value="VDC19218.1"/>
    <property type="molecule type" value="Genomic_DNA"/>
</dbReference>
<dbReference type="PROSITE" id="PS00061">
    <property type="entry name" value="ADH_SHORT"/>
    <property type="match status" value="1"/>
</dbReference>
<dbReference type="GO" id="GO:0048038">
    <property type="term" value="F:quinone binding"/>
    <property type="evidence" value="ECO:0007669"/>
    <property type="project" value="TreeGrafter"/>
</dbReference>
<dbReference type="EC" id="1.1.1.100" evidence="4"/>
<dbReference type="InterPro" id="IPR036291">
    <property type="entry name" value="NAD(P)-bd_dom_sf"/>
</dbReference>
<dbReference type="GO" id="GO:0004316">
    <property type="term" value="F:3-oxoacyl-[acyl-carrier-protein] reductase (NADPH) activity"/>
    <property type="evidence" value="ECO:0007669"/>
    <property type="project" value="UniProtKB-EC"/>
</dbReference>
<accession>A0A3P5WHT3</accession>
<gene>
    <name evidence="4" type="primary">fabG1</name>
    <name evidence="4" type="ORF">XINFAN_00114</name>
</gene>
<dbReference type="Pfam" id="PF13561">
    <property type="entry name" value="adh_short_C2"/>
    <property type="match status" value="1"/>
</dbReference>
<dbReference type="PANTHER" id="PTHR42760">
    <property type="entry name" value="SHORT-CHAIN DEHYDROGENASES/REDUCTASES FAMILY MEMBER"/>
    <property type="match status" value="1"/>
</dbReference>
<dbReference type="GO" id="GO:0006633">
    <property type="term" value="P:fatty acid biosynthetic process"/>
    <property type="evidence" value="ECO:0007669"/>
    <property type="project" value="TreeGrafter"/>
</dbReference>
<evidence type="ECO:0000259" key="3">
    <source>
        <dbReference type="SMART" id="SM00822"/>
    </source>
</evidence>
<keyword evidence="5" id="KW-1185">Reference proteome</keyword>
<dbReference type="SUPFAM" id="SSF51735">
    <property type="entry name" value="NAD(P)-binding Rossmann-fold domains"/>
    <property type="match status" value="1"/>
</dbReference>
<name>A0A3P5WHT3_9RHOB</name>
<dbReference type="PRINTS" id="PR00080">
    <property type="entry name" value="SDRFAMILY"/>
</dbReference>
<dbReference type="RefSeq" id="WP_199286327.1">
    <property type="nucleotide sequence ID" value="NZ_UXAW01000029.1"/>
</dbReference>
<organism evidence="4 5">
    <name type="scientific">Pseudogemmobacter humi</name>
    <dbReference type="NCBI Taxonomy" id="2483812"/>
    <lineage>
        <taxon>Bacteria</taxon>
        <taxon>Pseudomonadati</taxon>
        <taxon>Pseudomonadota</taxon>
        <taxon>Alphaproteobacteria</taxon>
        <taxon>Rhodobacterales</taxon>
        <taxon>Paracoccaceae</taxon>
        <taxon>Pseudogemmobacter</taxon>
    </lineage>
</organism>
<evidence type="ECO:0000256" key="1">
    <source>
        <dbReference type="ARBA" id="ARBA00006484"/>
    </source>
</evidence>
<keyword evidence="2 4" id="KW-0560">Oxidoreductase</keyword>
<dbReference type="SMART" id="SM00822">
    <property type="entry name" value="PKS_KR"/>
    <property type="match status" value="1"/>
</dbReference>
<dbReference type="AlphaFoldDB" id="A0A3P5WHT3"/>
<dbReference type="InterPro" id="IPR020904">
    <property type="entry name" value="Sc_DH/Rdtase_CS"/>
</dbReference>
<sequence>MSGMSGSLVGKTALVTGATSGIGKEVAALLAARGARVACVSRSAGSVSELPTGGLAIAADVGDAASVAQAFERATDALGAIDYVVNAAGVGTPAFLEDLTPELWQREIAINLSGSFYVAREAAIRMKRAGSGSIVLIGSELAHLGLERLPHYCAAKAGILGLTRALALELAPVIRVNCVCPGPVDTPMMETELLAFGGTPEIRQAAIDRVPLKRFADPKEIAEFICFVLVQATFSTGNILNADGGTTAA</sequence>
<reference evidence="4 5" key="1">
    <citation type="submission" date="2018-11" db="EMBL/GenBank/DDBJ databases">
        <authorList>
            <person name="Criscuolo A."/>
        </authorList>
    </citation>
    <scope>NUCLEOTIDE SEQUENCE [LARGE SCALE GENOMIC DNA]</scope>
    <source>
        <strain evidence="4">ACIP111625</strain>
    </source>
</reference>
<proteinExistence type="inferred from homology"/>
<evidence type="ECO:0000313" key="4">
    <source>
        <dbReference type="EMBL" id="VDC19218.1"/>
    </source>
</evidence>
<evidence type="ECO:0000313" key="5">
    <source>
        <dbReference type="Proteomes" id="UP000277498"/>
    </source>
</evidence>
<feature type="domain" description="Ketoreductase" evidence="3">
    <location>
        <begin position="11"/>
        <end position="177"/>
    </location>
</feature>
<dbReference type="Gene3D" id="3.40.50.720">
    <property type="entry name" value="NAD(P)-binding Rossmann-like Domain"/>
    <property type="match status" value="1"/>
</dbReference>
<comment type="similarity">
    <text evidence="1">Belongs to the short-chain dehydrogenases/reductases (SDR) family.</text>
</comment>
<evidence type="ECO:0000256" key="2">
    <source>
        <dbReference type="ARBA" id="ARBA00023002"/>
    </source>
</evidence>
<dbReference type="FunFam" id="3.40.50.720:FF:000084">
    <property type="entry name" value="Short-chain dehydrogenase reductase"/>
    <property type="match status" value="1"/>
</dbReference>